<feature type="binding site" evidence="9">
    <location>
        <position position="17"/>
    </location>
    <ligand>
        <name>Mg(2+)</name>
        <dbReference type="ChEBI" id="CHEBI:18420"/>
    </ligand>
</feature>
<keyword evidence="7 9" id="KW-0460">Magnesium</keyword>
<keyword evidence="6 9" id="KW-0067">ATP-binding</keyword>
<dbReference type="GO" id="GO:0005829">
    <property type="term" value="C:cytosol"/>
    <property type="evidence" value="ECO:0007669"/>
    <property type="project" value="TreeGrafter"/>
</dbReference>
<dbReference type="Pfam" id="PF13500">
    <property type="entry name" value="AAA_26"/>
    <property type="match status" value="1"/>
</dbReference>
<feature type="binding site" evidence="9">
    <location>
        <begin position="13"/>
        <end position="18"/>
    </location>
    <ligand>
        <name>ATP</name>
        <dbReference type="ChEBI" id="CHEBI:30616"/>
    </ligand>
</feature>
<dbReference type="Proteomes" id="UP001157947">
    <property type="component" value="Unassembled WGS sequence"/>
</dbReference>
<keyword evidence="5 9" id="KW-0093">Biotin biosynthesis</keyword>
<comment type="subcellular location">
    <subcellularLocation>
        <location evidence="9">Cytoplasm</location>
    </subcellularLocation>
</comment>
<comment type="similarity">
    <text evidence="9">Belongs to the dethiobiotin synthetase family.</text>
</comment>
<dbReference type="GO" id="GO:0004141">
    <property type="term" value="F:dethiobiotin synthase activity"/>
    <property type="evidence" value="ECO:0007669"/>
    <property type="project" value="UniProtKB-UniRule"/>
</dbReference>
<gene>
    <name evidence="9" type="primary">bioD</name>
    <name evidence="10" type="ORF">SAMN06264868_10254</name>
</gene>
<feature type="binding site" evidence="9">
    <location>
        <position position="42"/>
    </location>
    <ligand>
        <name>substrate</name>
    </ligand>
</feature>
<proteinExistence type="inferred from homology"/>
<dbReference type="GO" id="GO:0005524">
    <property type="term" value="F:ATP binding"/>
    <property type="evidence" value="ECO:0007669"/>
    <property type="project" value="UniProtKB-UniRule"/>
</dbReference>
<feature type="binding site" evidence="9">
    <location>
        <begin position="109"/>
        <end position="112"/>
    </location>
    <ligand>
        <name>ATP</name>
        <dbReference type="ChEBI" id="CHEBI:30616"/>
    </ligand>
</feature>
<name>A0AA45WJ66_9AQUI</name>
<sequence>MDKAIFITATDTGVGKTTISKALAKLLKDKGYKVAYFKPIETGIEKEENTDYYSLLQITKQEDLAVLYKFKNPVAPYTATLLEGVDIDIDLIKNHLENLKNKYDFVIVEGAGGVAVPIKIDYTYLDFIKETKIPVLVVSRSKLGTINHTYLTIKALKDINADIKGIIINEYEGNDISEKTNPEIIEKMTNIPILAICNKSDNPTEECYKKLLNKINI</sequence>
<keyword evidence="3 9" id="KW-0479">Metal-binding</keyword>
<comment type="subunit">
    <text evidence="9">Homodimer.</text>
</comment>
<organism evidence="10 11">
    <name type="scientific">Venenivibrio stagnispumantis</name>
    <dbReference type="NCBI Taxonomy" id="407998"/>
    <lineage>
        <taxon>Bacteria</taxon>
        <taxon>Pseudomonadati</taxon>
        <taxon>Aquificota</taxon>
        <taxon>Aquificia</taxon>
        <taxon>Aquificales</taxon>
        <taxon>Hydrogenothermaceae</taxon>
        <taxon>Venenivibrio</taxon>
    </lineage>
</organism>
<evidence type="ECO:0000256" key="5">
    <source>
        <dbReference type="ARBA" id="ARBA00022756"/>
    </source>
</evidence>
<feature type="binding site" evidence="9">
    <location>
        <position position="109"/>
    </location>
    <ligand>
        <name>Mg(2+)</name>
        <dbReference type="ChEBI" id="CHEBI:18420"/>
    </ligand>
</feature>
<dbReference type="SUPFAM" id="SSF52540">
    <property type="entry name" value="P-loop containing nucleoside triphosphate hydrolases"/>
    <property type="match status" value="1"/>
</dbReference>
<comment type="function">
    <text evidence="9">Catalyzes a mechanistically unusual reaction, the ATP-dependent insertion of CO2 between the N7 and N8 nitrogen atoms of 7,8-diaminopelargonic acid (DAPA, also called 7,8-diammoniononanoate) to form a ureido ring.</text>
</comment>
<reference evidence="10" key="1">
    <citation type="submission" date="2017-05" db="EMBL/GenBank/DDBJ databases">
        <authorList>
            <person name="Varghese N."/>
            <person name="Submissions S."/>
        </authorList>
    </citation>
    <scope>NUCLEOTIDE SEQUENCE</scope>
    <source>
        <strain evidence="10">DSM 18763</strain>
    </source>
</reference>
<comment type="catalytic activity">
    <reaction evidence="9">
        <text>(7R,8S)-7,8-diammoniononanoate + CO2 + ATP = (4R,5S)-dethiobiotin + ADP + phosphate + 3 H(+)</text>
        <dbReference type="Rhea" id="RHEA:15805"/>
        <dbReference type="ChEBI" id="CHEBI:15378"/>
        <dbReference type="ChEBI" id="CHEBI:16526"/>
        <dbReference type="ChEBI" id="CHEBI:30616"/>
        <dbReference type="ChEBI" id="CHEBI:43474"/>
        <dbReference type="ChEBI" id="CHEBI:149469"/>
        <dbReference type="ChEBI" id="CHEBI:149473"/>
        <dbReference type="ChEBI" id="CHEBI:456216"/>
        <dbReference type="EC" id="6.3.3.3"/>
    </reaction>
</comment>
<protein>
    <recommendedName>
        <fullName evidence="9">ATP-dependent dethiobiotin synthetase BioD</fullName>
        <ecNumber evidence="9">6.3.3.3</ecNumber>
    </recommendedName>
    <alternativeName>
        <fullName evidence="9">DTB synthetase</fullName>
        <shortName evidence="9">DTBS</shortName>
    </alternativeName>
    <alternativeName>
        <fullName evidence="9">Dethiobiotin synthase</fullName>
    </alternativeName>
</protein>
<evidence type="ECO:0000256" key="8">
    <source>
        <dbReference type="ARBA" id="ARBA00047386"/>
    </source>
</evidence>
<feature type="binding site" evidence="9">
    <location>
        <position position="51"/>
    </location>
    <ligand>
        <name>ATP</name>
        <dbReference type="ChEBI" id="CHEBI:30616"/>
    </ligand>
</feature>
<dbReference type="CDD" id="cd03109">
    <property type="entry name" value="DTBS"/>
    <property type="match status" value="1"/>
</dbReference>
<dbReference type="EMBL" id="FXTX01000002">
    <property type="protein sequence ID" value="SMP02216.1"/>
    <property type="molecule type" value="Genomic_DNA"/>
</dbReference>
<feature type="active site" evidence="9">
    <location>
        <position position="38"/>
    </location>
</feature>
<comment type="cofactor">
    <cofactor evidence="9">
        <name>Mg(2+)</name>
        <dbReference type="ChEBI" id="CHEBI:18420"/>
    </cofactor>
</comment>
<dbReference type="GO" id="GO:0042803">
    <property type="term" value="F:protein homodimerization activity"/>
    <property type="evidence" value="ECO:0007669"/>
    <property type="project" value="UniProtKB-ARBA"/>
</dbReference>
<evidence type="ECO:0000256" key="3">
    <source>
        <dbReference type="ARBA" id="ARBA00022723"/>
    </source>
</evidence>
<dbReference type="PANTHER" id="PTHR43210:SF2">
    <property type="entry name" value="ATP-DEPENDENT DETHIOBIOTIN SYNTHETASE BIOD 2"/>
    <property type="match status" value="1"/>
</dbReference>
<keyword evidence="1 9" id="KW-0963">Cytoplasm</keyword>
<evidence type="ECO:0000256" key="2">
    <source>
        <dbReference type="ARBA" id="ARBA00022598"/>
    </source>
</evidence>
<evidence type="ECO:0000313" key="11">
    <source>
        <dbReference type="Proteomes" id="UP001157947"/>
    </source>
</evidence>
<comment type="pathway">
    <text evidence="9">Cofactor biosynthesis; biotin biosynthesis; biotin from 7,8-diaminononanoate: step 1/2.</text>
</comment>
<dbReference type="InterPro" id="IPR004472">
    <property type="entry name" value="DTB_synth_BioD"/>
</dbReference>
<evidence type="ECO:0000256" key="7">
    <source>
        <dbReference type="ARBA" id="ARBA00022842"/>
    </source>
</evidence>
<evidence type="ECO:0000256" key="4">
    <source>
        <dbReference type="ARBA" id="ARBA00022741"/>
    </source>
</evidence>
<dbReference type="GO" id="GO:0000287">
    <property type="term" value="F:magnesium ion binding"/>
    <property type="evidence" value="ECO:0007669"/>
    <property type="project" value="UniProtKB-UniRule"/>
</dbReference>
<dbReference type="PANTHER" id="PTHR43210">
    <property type="entry name" value="DETHIOBIOTIN SYNTHETASE"/>
    <property type="match status" value="1"/>
</dbReference>
<keyword evidence="11" id="KW-1185">Reference proteome</keyword>
<dbReference type="AlphaFoldDB" id="A0AA45WJ66"/>
<dbReference type="PIRSF" id="PIRSF006755">
    <property type="entry name" value="DTB_synth"/>
    <property type="match status" value="1"/>
</dbReference>
<evidence type="ECO:0000313" key="10">
    <source>
        <dbReference type="EMBL" id="SMP02216.1"/>
    </source>
</evidence>
<evidence type="ECO:0000256" key="1">
    <source>
        <dbReference type="ARBA" id="ARBA00022490"/>
    </source>
</evidence>
<feature type="binding site" evidence="9">
    <location>
        <position position="51"/>
    </location>
    <ligand>
        <name>Mg(2+)</name>
        <dbReference type="ChEBI" id="CHEBI:18420"/>
    </ligand>
</feature>
<evidence type="ECO:0000256" key="9">
    <source>
        <dbReference type="HAMAP-Rule" id="MF_00336"/>
    </source>
</evidence>
<dbReference type="HAMAP" id="MF_00336">
    <property type="entry name" value="BioD"/>
    <property type="match status" value="1"/>
</dbReference>
<comment type="caution">
    <text evidence="10">The sequence shown here is derived from an EMBL/GenBank/DDBJ whole genome shotgun (WGS) entry which is preliminary data.</text>
</comment>
<dbReference type="FunFam" id="3.40.50.300:FF:000292">
    <property type="entry name" value="ATP-dependent dethiobiotin synthetase BioD"/>
    <property type="match status" value="1"/>
</dbReference>
<feature type="binding site" evidence="9">
    <location>
        <begin position="169"/>
        <end position="170"/>
    </location>
    <ligand>
        <name>ATP</name>
        <dbReference type="ChEBI" id="CHEBI:30616"/>
    </ligand>
</feature>
<evidence type="ECO:0000256" key="6">
    <source>
        <dbReference type="ARBA" id="ARBA00022840"/>
    </source>
</evidence>
<comment type="caution">
    <text evidence="9">Lacks conserved residue(s) required for the propagation of feature annotation.</text>
</comment>
<dbReference type="Gene3D" id="3.40.50.300">
    <property type="entry name" value="P-loop containing nucleotide triphosphate hydrolases"/>
    <property type="match status" value="1"/>
</dbReference>
<dbReference type="InterPro" id="IPR027417">
    <property type="entry name" value="P-loop_NTPase"/>
</dbReference>
<dbReference type="GO" id="GO:0009102">
    <property type="term" value="P:biotin biosynthetic process"/>
    <property type="evidence" value="ECO:0007669"/>
    <property type="project" value="UniProtKB-UniRule"/>
</dbReference>
<accession>A0AA45WJ66</accession>
<dbReference type="NCBIfam" id="TIGR00347">
    <property type="entry name" value="bioD"/>
    <property type="match status" value="1"/>
</dbReference>
<dbReference type="RefSeq" id="WP_265133460.1">
    <property type="nucleotide sequence ID" value="NZ_FXTX01000002.1"/>
</dbReference>
<keyword evidence="2 9" id="KW-0436">Ligase</keyword>
<comment type="catalytic activity">
    <reaction evidence="8">
        <text>(7R,8S)-8-amino-7-(carboxyamino)nonanoate + ATP = (4R,5S)-dethiobiotin + ADP + phosphate + H(+)</text>
        <dbReference type="Rhea" id="RHEA:63684"/>
        <dbReference type="ChEBI" id="CHEBI:15378"/>
        <dbReference type="ChEBI" id="CHEBI:30616"/>
        <dbReference type="ChEBI" id="CHEBI:43474"/>
        <dbReference type="ChEBI" id="CHEBI:149470"/>
        <dbReference type="ChEBI" id="CHEBI:149473"/>
        <dbReference type="ChEBI" id="CHEBI:456216"/>
    </reaction>
</comment>
<dbReference type="EC" id="6.3.3.3" evidence="9"/>
<keyword evidence="4 9" id="KW-0547">Nucleotide-binding</keyword>